<organism evidence="2 3">
    <name type="scientific">Gordonia phage Schnabeltier</name>
    <dbReference type="NCBI Taxonomy" id="1821561"/>
    <lineage>
        <taxon>Viruses</taxon>
        <taxon>Duplodnaviria</taxon>
        <taxon>Heunggongvirae</taxon>
        <taxon>Uroviricota</taxon>
        <taxon>Caudoviricetes</taxon>
        <taxon>Schnabeltiervirus</taxon>
        <taxon>Schnabeltiervirus schnabeltier</taxon>
    </lineage>
</organism>
<keyword evidence="3" id="KW-1185">Reference proteome</keyword>
<protein>
    <submittedName>
        <fullName evidence="2">Uncharacterized protein</fullName>
    </submittedName>
</protein>
<dbReference type="RefSeq" id="YP_009303396.1">
    <property type="nucleotide sequence ID" value="NC_031255.2"/>
</dbReference>
<evidence type="ECO:0000313" key="2">
    <source>
        <dbReference type="EMBL" id="AMS02934.1"/>
    </source>
</evidence>
<reference evidence="2" key="1">
    <citation type="submission" date="2018-02" db="EMBL/GenBank/DDBJ databases">
        <authorList>
            <person name="Arnold Z.M."/>
            <person name="Basina A."/>
            <person name="Iyer A.M."/>
            <person name="Stoner T.H."/>
            <person name="Kasturiarachi N.S."/>
            <person name="Pressimone C.A."/>
            <person name="Schiebel J.G."/>
            <person name="Furbee E.C."/>
            <person name="Grubb S.R."/>
            <person name="Warner M.H."/>
            <person name="Montgomery M.T."/>
            <person name="Garlena R.A."/>
            <person name="Russell D.A."/>
            <person name="Pope W.H."/>
            <person name="Jacobs-Sera D."/>
            <person name="Hendrix R.W."/>
            <person name="Hatfull G.F."/>
        </authorList>
    </citation>
    <scope>NUCLEOTIDE SEQUENCE</scope>
</reference>
<gene>
    <name evidence="2" type="primary">13</name>
    <name evidence="2" type="ORF">SEA_SCHNABELTIER_13</name>
</gene>
<dbReference type="OrthoDB" id="28703at10239"/>
<accession>A0A142KA01</accession>
<dbReference type="EMBL" id="KU963252">
    <property type="protein sequence ID" value="AMS02934.1"/>
    <property type="molecule type" value="Genomic_DNA"/>
</dbReference>
<proteinExistence type="predicted"/>
<evidence type="ECO:0000313" key="3">
    <source>
        <dbReference type="Proteomes" id="UP000204094"/>
    </source>
</evidence>
<dbReference type="Proteomes" id="UP000204094">
    <property type="component" value="Segment"/>
</dbReference>
<dbReference type="GeneID" id="29124543"/>
<feature type="region of interest" description="Disordered" evidence="1">
    <location>
        <begin position="1"/>
        <end position="30"/>
    </location>
</feature>
<name>A0A142KA01_9CAUD</name>
<sequence length="125" mass="13504">MQPASGRDPAAHAAHKPPWRRTVKDRIPSDDELRDKAVAIGWLEEGQPIPPPMRGKLARLINADELADASRTQADTKTAEVETTRKAVTDEIVGIYQDLTAGGLPDHPAGLVAAALAPLIWRISM</sequence>
<evidence type="ECO:0000256" key="1">
    <source>
        <dbReference type="SAM" id="MobiDB-lite"/>
    </source>
</evidence>
<dbReference type="KEGG" id="vg:29124543"/>